<protein>
    <submittedName>
        <fullName evidence="2">Uncharacterized protein</fullName>
    </submittedName>
</protein>
<dbReference type="EMBL" id="UINC01083987">
    <property type="protein sequence ID" value="SVC30216.1"/>
    <property type="molecule type" value="Genomic_DNA"/>
</dbReference>
<reference evidence="2" key="1">
    <citation type="submission" date="2018-05" db="EMBL/GenBank/DDBJ databases">
        <authorList>
            <person name="Lanie J.A."/>
            <person name="Ng W.-L."/>
            <person name="Kazmierczak K.M."/>
            <person name="Andrzejewski T.M."/>
            <person name="Davidsen T.M."/>
            <person name="Wayne K.J."/>
            <person name="Tettelin H."/>
            <person name="Glass J.I."/>
            <person name="Rusch D."/>
            <person name="Podicherti R."/>
            <person name="Tsui H.-C.T."/>
            <person name="Winkler M.E."/>
        </authorList>
    </citation>
    <scope>NUCLEOTIDE SEQUENCE</scope>
</reference>
<organism evidence="2">
    <name type="scientific">marine metagenome</name>
    <dbReference type="NCBI Taxonomy" id="408172"/>
    <lineage>
        <taxon>unclassified sequences</taxon>
        <taxon>metagenomes</taxon>
        <taxon>ecological metagenomes</taxon>
    </lineage>
</organism>
<keyword evidence="1" id="KW-1133">Transmembrane helix</keyword>
<evidence type="ECO:0000313" key="2">
    <source>
        <dbReference type="EMBL" id="SVC30216.1"/>
    </source>
</evidence>
<keyword evidence="1" id="KW-0472">Membrane</keyword>
<evidence type="ECO:0000256" key="1">
    <source>
        <dbReference type="SAM" id="Phobius"/>
    </source>
</evidence>
<name>A0A382L0D2_9ZZZZ</name>
<feature type="transmembrane region" description="Helical" evidence="1">
    <location>
        <begin position="12"/>
        <end position="29"/>
    </location>
</feature>
<keyword evidence="1" id="KW-0812">Transmembrane</keyword>
<gene>
    <name evidence="2" type="ORF">METZ01_LOCUS283070</name>
</gene>
<accession>A0A382L0D2</accession>
<dbReference type="AlphaFoldDB" id="A0A382L0D2"/>
<proteinExistence type="predicted"/>
<sequence>MFTKNKELKVLYGIALVSYIMFFFLIFITK</sequence>